<feature type="transmembrane region" description="Helical" evidence="1">
    <location>
        <begin position="94"/>
        <end position="113"/>
    </location>
</feature>
<protein>
    <submittedName>
        <fullName evidence="2">Uncharacterized protein</fullName>
    </submittedName>
</protein>
<name>A0A4Q2A5A5_9BURK</name>
<proteinExistence type="predicted"/>
<organism evidence="2 3">
    <name type="scientific">Burkholderia stabilis</name>
    <dbReference type="NCBI Taxonomy" id="95485"/>
    <lineage>
        <taxon>Bacteria</taxon>
        <taxon>Pseudomonadati</taxon>
        <taxon>Pseudomonadota</taxon>
        <taxon>Betaproteobacteria</taxon>
        <taxon>Burkholderiales</taxon>
        <taxon>Burkholderiaceae</taxon>
        <taxon>Burkholderia</taxon>
        <taxon>Burkholderia cepacia complex</taxon>
    </lineage>
</organism>
<dbReference type="Proteomes" id="UP000289650">
    <property type="component" value="Unassembled WGS sequence"/>
</dbReference>
<evidence type="ECO:0000256" key="1">
    <source>
        <dbReference type="SAM" id="Phobius"/>
    </source>
</evidence>
<keyword evidence="1" id="KW-0812">Transmembrane</keyword>
<dbReference type="AlphaFoldDB" id="A0A4Q2A5A5"/>
<dbReference type="OrthoDB" id="9035562at2"/>
<reference evidence="2 3" key="1">
    <citation type="submission" date="2018-08" db="EMBL/GenBank/DDBJ databases">
        <title>Mountain-cultivated ginseng endophyte, Burkholderia stabilis and its activity against ginseng root rot disease.</title>
        <authorList>
            <person name="Tapan Kumar M."/>
            <person name="Bae H."/>
            <person name="Shanmugam G."/>
            <person name="Jeon J."/>
        </authorList>
    </citation>
    <scope>NUCLEOTIDE SEQUENCE [LARGE SCALE GENOMIC DNA]</scope>
    <source>
        <strain evidence="2 3">EB159</strain>
    </source>
</reference>
<feature type="transmembrane region" description="Helical" evidence="1">
    <location>
        <begin position="70"/>
        <end position="88"/>
    </location>
</feature>
<accession>A0A4Q2A5A5</accession>
<dbReference type="EMBL" id="QWEX01000004">
    <property type="protein sequence ID" value="RXV64472.1"/>
    <property type="molecule type" value="Genomic_DNA"/>
</dbReference>
<sequence>MDDLAYLVAESNAAWLDGRGDGRFERYERFYQAQRETRAESFELEQVNEAYPDWVGSQPPPVLGMLSRPWFGKVLVALTCMYVGAAAVPAVSTAIPYKSTALLGVAFIGLRIFHWKRRKSR</sequence>
<keyword evidence="1" id="KW-0472">Membrane</keyword>
<keyword evidence="1" id="KW-1133">Transmembrane helix</keyword>
<gene>
    <name evidence="2" type="ORF">D1006_39785</name>
</gene>
<evidence type="ECO:0000313" key="3">
    <source>
        <dbReference type="Proteomes" id="UP000289650"/>
    </source>
</evidence>
<dbReference type="RefSeq" id="WP_129518570.1">
    <property type="nucleotide sequence ID" value="NZ_QWEX01000004.1"/>
</dbReference>
<comment type="caution">
    <text evidence="2">The sequence shown here is derived from an EMBL/GenBank/DDBJ whole genome shotgun (WGS) entry which is preliminary data.</text>
</comment>
<evidence type="ECO:0000313" key="2">
    <source>
        <dbReference type="EMBL" id="RXV64472.1"/>
    </source>
</evidence>